<evidence type="ECO:0000313" key="7">
    <source>
        <dbReference type="Proteomes" id="UP000838756"/>
    </source>
</evidence>
<evidence type="ECO:0000256" key="2">
    <source>
        <dbReference type="ARBA" id="ARBA00022692"/>
    </source>
</evidence>
<keyword evidence="7" id="KW-1185">Reference proteome</keyword>
<evidence type="ECO:0000256" key="3">
    <source>
        <dbReference type="ARBA" id="ARBA00022989"/>
    </source>
</evidence>
<evidence type="ECO:0000313" key="6">
    <source>
        <dbReference type="EMBL" id="CAH2235138.1"/>
    </source>
</evidence>
<keyword evidence="3" id="KW-1133">Transmembrane helix</keyword>
<evidence type="ECO:0000259" key="5">
    <source>
        <dbReference type="Pfam" id="PF01094"/>
    </source>
</evidence>
<feature type="domain" description="Receptor ligand binding region" evidence="5">
    <location>
        <begin position="7"/>
        <end position="138"/>
    </location>
</feature>
<sequence>MLSNRVMTQMRDLGVVAFFGPDGTCHTEAKLASAWNLPLISHKCAEAQGREAGGLGSTFARTLPPAHKVSKSVVALLKAYGWSKFAIIAGDELTAAEQQMDAIKELSQSNGLTITAEHRFTDYIPRHISHMERIVDETYDKTRGKIFTMF</sequence>
<dbReference type="InterPro" id="IPR028082">
    <property type="entry name" value="Peripla_BP_I"/>
</dbReference>
<evidence type="ECO:0000256" key="4">
    <source>
        <dbReference type="ARBA" id="ARBA00023136"/>
    </source>
</evidence>
<dbReference type="Proteomes" id="UP000838756">
    <property type="component" value="Unassembled WGS sequence"/>
</dbReference>
<dbReference type="SUPFAM" id="SSF53822">
    <property type="entry name" value="Periplasmic binding protein-like I"/>
    <property type="match status" value="1"/>
</dbReference>
<dbReference type="OrthoDB" id="5984008at2759"/>
<keyword evidence="2" id="KW-0812">Transmembrane</keyword>
<evidence type="ECO:0000256" key="1">
    <source>
        <dbReference type="ARBA" id="ARBA00004370"/>
    </source>
</evidence>
<dbReference type="Gene3D" id="3.40.50.2300">
    <property type="match status" value="2"/>
</dbReference>
<accession>A0A8S4RHH2</accession>
<dbReference type="InterPro" id="IPR001828">
    <property type="entry name" value="ANF_lig-bd_rcpt"/>
</dbReference>
<dbReference type="EMBL" id="CAKXAJ010025113">
    <property type="protein sequence ID" value="CAH2235138.1"/>
    <property type="molecule type" value="Genomic_DNA"/>
</dbReference>
<gene>
    <name evidence="6" type="primary">jg16129</name>
    <name evidence="6" type="ORF">PAEG_LOCUS12813</name>
</gene>
<protein>
    <submittedName>
        <fullName evidence="6">Jg16129 protein</fullName>
    </submittedName>
</protein>
<organism evidence="6 7">
    <name type="scientific">Pararge aegeria aegeria</name>
    <dbReference type="NCBI Taxonomy" id="348720"/>
    <lineage>
        <taxon>Eukaryota</taxon>
        <taxon>Metazoa</taxon>
        <taxon>Ecdysozoa</taxon>
        <taxon>Arthropoda</taxon>
        <taxon>Hexapoda</taxon>
        <taxon>Insecta</taxon>
        <taxon>Pterygota</taxon>
        <taxon>Neoptera</taxon>
        <taxon>Endopterygota</taxon>
        <taxon>Lepidoptera</taxon>
        <taxon>Glossata</taxon>
        <taxon>Ditrysia</taxon>
        <taxon>Papilionoidea</taxon>
        <taxon>Nymphalidae</taxon>
        <taxon>Satyrinae</taxon>
        <taxon>Satyrini</taxon>
        <taxon>Parargina</taxon>
        <taxon>Pararge</taxon>
    </lineage>
</organism>
<reference evidence="6" key="1">
    <citation type="submission" date="2022-03" db="EMBL/GenBank/DDBJ databases">
        <authorList>
            <person name="Lindestad O."/>
        </authorList>
    </citation>
    <scope>NUCLEOTIDE SEQUENCE</scope>
</reference>
<name>A0A8S4RHH2_9NEOP</name>
<dbReference type="AlphaFoldDB" id="A0A8S4RHH2"/>
<dbReference type="Pfam" id="PF01094">
    <property type="entry name" value="ANF_receptor"/>
    <property type="match status" value="1"/>
</dbReference>
<dbReference type="GO" id="GO:0016020">
    <property type="term" value="C:membrane"/>
    <property type="evidence" value="ECO:0007669"/>
    <property type="project" value="UniProtKB-SubCell"/>
</dbReference>
<comment type="subcellular location">
    <subcellularLocation>
        <location evidence="1">Membrane</location>
    </subcellularLocation>
</comment>
<proteinExistence type="predicted"/>
<keyword evidence="4" id="KW-0472">Membrane</keyword>
<comment type="caution">
    <text evidence="6">The sequence shown here is derived from an EMBL/GenBank/DDBJ whole genome shotgun (WGS) entry which is preliminary data.</text>
</comment>